<dbReference type="InterPro" id="IPR011990">
    <property type="entry name" value="TPR-like_helical_dom_sf"/>
</dbReference>
<evidence type="ECO:0000313" key="1">
    <source>
        <dbReference type="EMBL" id="TLX47149.1"/>
    </source>
</evidence>
<evidence type="ECO:0000313" key="2">
    <source>
        <dbReference type="Proteomes" id="UP000309186"/>
    </source>
</evidence>
<evidence type="ECO:0008006" key="3">
    <source>
        <dbReference type="Google" id="ProtNLM"/>
    </source>
</evidence>
<name>A0A5R9Q4G4_9GAMM</name>
<accession>A0A5R9Q4G4</accession>
<dbReference type="SUPFAM" id="SSF48452">
    <property type="entry name" value="TPR-like"/>
    <property type="match status" value="1"/>
</dbReference>
<protein>
    <recommendedName>
        <fullName evidence="3">Tetratricopeptide repeat-containing protein</fullName>
    </recommendedName>
</protein>
<sequence>MRLQFNCYSHFKIIYNRDGSSYKDIIMTFTRLVFTLFLSVLFSPVSAEKAVQDDEYRINEAAYFLNSNPKKTSLLLKKIDPEKLKSDDLIIEYHHLTILASLLLHEHQSSEPAFASLFSHVDEKAFQERRFNILYNLGVWLRRGGFYSQSEGALLCALRSANNATDKMKTLNSLGGIARHYAKNSQAQDYFQRTLELAEQVNNKKVIAILNNNLGVMALEFKEVTKANRFFKAAYRNFQISQYESGELNSGINLLFTFALLEDHDMYNRALPRVKELVDKYNSDSKNAYFAWVNAFSEVQLSGYKYTRVQRGALKQKFQSIDEAGLQRLLQKYIAKPLEIEVALLPEEALETKSLSIETRPWLKKAIECNF</sequence>
<reference evidence="1 2" key="1">
    <citation type="submission" date="2018-01" db="EMBL/GenBank/DDBJ databases">
        <title>Co-occurrence of chitin degradation, pigmentation and bioactivity in marine Pseudoalteromonas.</title>
        <authorList>
            <person name="Paulsen S."/>
            <person name="Gram L."/>
            <person name="Machado H."/>
        </authorList>
    </citation>
    <scope>NUCLEOTIDE SEQUENCE [LARGE SCALE GENOMIC DNA]</scope>
    <source>
        <strain evidence="1 2">S3663</strain>
    </source>
</reference>
<dbReference type="EMBL" id="PPSW01000014">
    <property type="protein sequence ID" value="TLX47149.1"/>
    <property type="molecule type" value="Genomic_DNA"/>
</dbReference>
<comment type="caution">
    <text evidence="1">The sequence shown here is derived from an EMBL/GenBank/DDBJ whole genome shotgun (WGS) entry which is preliminary data.</text>
</comment>
<organism evidence="1 2">
    <name type="scientific">Pseudoalteromonas phenolica</name>
    <dbReference type="NCBI Taxonomy" id="161398"/>
    <lineage>
        <taxon>Bacteria</taxon>
        <taxon>Pseudomonadati</taxon>
        <taxon>Pseudomonadota</taxon>
        <taxon>Gammaproteobacteria</taxon>
        <taxon>Alteromonadales</taxon>
        <taxon>Pseudoalteromonadaceae</taxon>
        <taxon>Pseudoalteromonas</taxon>
    </lineage>
</organism>
<proteinExistence type="predicted"/>
<dbReference type="Gene3D" id="1.25.40.10">
    <property type="entry name" value="Tetratricopeptide repeat domain"/>
    <property type="match status" value="1"/>
</dbReference>
<gene>
    <name evidence="1" type="ORF">C1E24_10105</name>
</gene>
<dbReference type="Proteomes" id="UP000309186">
    <property type="component" value="Unassembled WGS sequence"/>
</dbReference>
<dbReference type="AlphaFoldDB" id="A0A5R9Q4G4"/>